<gene>
    <name evidence="3" type="ORF">LOKVESSMR4R_02298</name>
</gene>
<dbReference type="RefSeq" id="WP_087208495.1">
    <property type="nucleotide sequence ID" value="NZ_CP021431.1"/>
</dbReference>
<keyword evidence="4" id="KW-1185">Reference proteome</keyword>
<sequence length="72" mass="7540">MSREQKIGALVAAIIVGGVAVAWIGKANSERAELAAEIERLSEDAALESRQNVLSDFAAELERSLSAAAKGE</sequence>
<keyword evidence="2" id="KW-1133">Transmembrane helix</keyword>
<feature type="coiled-coil region" evidence="1">
    <location>
        <begin position="24"/>
        <end position="51"/>
    </location>
</feature>
<keyword evidence="2" id="KW-0812">Transmembrane</keyword>
<reference evidence="3 4" key="1">
    <citation type="submission" date="2017-05" db="EMBL/GenBank/DDBJ databases">
        <title>Genome Sequence of Loktanella vestfoldensis Strain SMR4r Isolated from a Culture of the Diatom Skeletonema marinoi.</title>
        <authorList>
            <person name="Topel M."/>
            <person name="Pinder M.I.M."/>
            <person name="Johansson O.N."/>
            <person name="Kourtchenko O."/>
            <person name="Godhe A."/>
            <person name="Clarke A.K."/>
        </authorList>
    </citation>
    <scope>NUCLEOTIDE SEQUENCE [LARGE SCALE GENOMIC DNA]</scope>
    <source>
        <strain evidence="3 4">SMR4r</strain>
    </source>
</reference>
<dbReference type="KEGG" id="lvs:LOKVESSMR4R_02298"/>
<name>A0A1Y0EDE1_9RHOB</name>
<protein>
    <submittedName>
        <fullName evidence="3">Uncharacterized protein</fullName>
    </submittedName>
</protein>
<organism evidence="3 4">
    <name type="scientific">Yoonia vestfoldensis</name>
    <dbReference type="NCBI Taxonomy" id="245188"/>
    <lineage>
        <taxon>Bacteria</taxon>
        <taxon>Pseudomonadati</taxon>
        <taxon>Pseudomonadota</taxon>
        <taxon>Alphaproteobacteria</taxon>
        <taxon>Rhodobacterales</taxon>
        <taxon>Paracoccaceae</taxon>
        <taxon>Yoonia</taxon>
    </lineage>
</organism>
<accession>A0A1Y0EDE1</accession>
<evidence type="ECO:0000256" key="1">
    <source>
        <dbReference type="SAM" id="Coils"/>
    </source>
</evidence>
<dbReference type="AlphaFoldDB" id="A0A1Y0EDE1"/>
<evidence type="ECO:0000313" key="4">
    <source>
        <dbReference type="Proteomes" id="UP000195273"/>
    </source>
</evidence>
<evidence type="ECO:0000313" key="3">
    <source>
        <dbReference type="EMBL" id="ARU01603.1"/>
    </source>
</evidence>
<dbReference type="Proteomes" id="UP000195273">
    <property type="component" value="Chromosome"/>
</dbReference>
<keyword evidence="2" id="KW-0472">Membrane</keyword>
<keyword evidence="1" id="KW-0175">Coiled coil</keyword>
<dbReference type="EMBL" id="CP021431">
    <property type="protein sequence ID" value="ARU01603.1"/>
    <property type="molecule type" value="Genomic_DNA"/>
</dbReference>
<proteinExistence type="predicted"/>
<evidence type="ECO:0000256" key="2">
    <source>
        <dbReference type="SAM" id="Phobius"/>
    </source>
</evidence>
<feature type="transmembrane region" description="Helical" evidence="2">
    <location>
        <begin position="7"/>
        <end position="25"/>
    </location>
</feature>